<dbReference type="Proteomes" id="UP000005522">
    <property type="component" value="Chromosome"/>
</dbReference>
<reference evidence="2 3" key="1">
    <citation type="journal article" date="2009" name="J. Bacteriol.">
        <title>Draft genome sequence of the extremely acidophilic bacterium Acidithiobacillus caldus ATCC 51756 reveals metabolic versatility in the genus Acidithiobacillus.</title>
        <authorList>
            <person name="Valdes J."/>
            <person name="Quatrini R."/>
            <person name="Hallberg K."/>
            <person name="Dopson M."/>
            <person name="Valenzuela P.D."/>
            <person name="Holmes D.S."/>
        </authorList>
    </citation>
    <scope>NUCLEOTIDE SEQUENCE [LARGE SCALE GENOMIC DNA]</scope>
    <source>
        <strain evidence="3">ATCC 51756 / DSM 8584 / KU</strain>
    </source>
</reference>
<protein>
    <submittedName>
        <fullName evidence="2">Integral membrane protein</fullName>
    </submittedName>
</protein>
<dbReference type="eggNOG" id="ENOG50331VM">
    <property type="taxonomic scope" value="Bacteria"/>
</dbReference>
<keyword evidence="1" id="KW-1133">Transmembrane helix</keyword>
<name>A0A059ZYB3_ACICK</name>
<keyword evidence="1" id="KW-0472">Membrane</keyword>
<evidence type="ECO:0000313" key="2">
    <source>
        <dbReference type="EMBL" id="AIA56448.1"/>
    </source>
</evidence>
<evidence type="ECO:0000313" key="3">
    <source>
        <dbReference type="Proteomes" id="UP000005522"/>
    </source>
</evidence>
<sequence length="96" mass="10492">MFIGFMDKSRKERGQGMTEYLIVVALIAISAIAVFSNFGRTMRNQVAGLAHELVGTDSTKYGVKYAQKDAGYANDAASKQKTMGDYSSTNILSKQK</sequence>
<dbReference type="AlphaFoldDB" id="A0A059ZYB3"/>
<accession>A0A059ZYB3</accession>
<proteinExistence type="predicted"/>
<dbReference type="HOGENOM" id="CLU_168123_0_0_6"/>
<dbReference type="EMBL" id="CP005986">
    <property type="protein sequence ID" value="AIA56448.1"/>
    <property type="molecule type" value="Genomic_DNA"/>
</dbReference>
<feature type="transmembrane region" description="Helical" evidence="1">
    <location>
        <begin position="20"/>
        <end position="38"/>
    </location>
</feature>
<keyword evidence="1" id="KW-0812">Transmembrane</keyword>
<dbReference type="KEGG" id="acz:Acaty_c2604"/>
<evidence type="ECO:0000256" key="1">
    <source>
        <dbReference type="SAM" id="Phobius"/>
    </source>
</evidence>
<organism evidence="2 3">
    <name type="scientific">Acidithiobacillus caldus (strain ATCC 51756 / DSM 8584 / KU)</name>
    <dbReference type="NCBI Taxonomy" id="637389"/>
    <lineage>
        <taxon>Bacteria</taxon>
        <taxon>Pseudomonadati</taxon>
        <taxon>Pseudomonadota</taxon>
        <taxon>Acidithiobacillia</taxon>
        <taxon>Acidithiobacillales</taxon>
        <taxon>Acidithiobacillaceae</taxon>
        <taxon>Acidithiobacillus</taxon>
    </lineage>
</organism>
<gene>
    <name evidence="2" type="ORF">Acaty_c2604</name>
</gene>